<evidence type="ECO:0000313" key="2">
    <source>
        <dbReference type="Proteomes" id="UP000077671"/>
    </source>
</evidence>
<evidence type="ECO:0000313" key="1">
    <source>
        <dbReference type="EMBL" id="KAE8235841.1"/>
    </source>
</evidence>
<dbReference type="EMBL" id="LWDD02004068">
    <property type="protein sequence ID" value="KAE8235841.1"/>
    <property type="molecule type" value="Genomic_DNA"/>
</dbReference>
<comment type="caution">
    <text evidence="1">The sequence shown here is derived from an EMBL/GenBank/DDBJ whole genome shotgun (WGS) entry which is preliminary data.</text>
</comment>
<dbReference type="AlphaFoldDB" id="A0A8T8SA69"/>
<name>A0A8T8SA69_9BASI</name>
<protein>
    <submittedName>
        <fullName evidence="1">Uncharacterized protein</fullName>
    </submittedName>
</protein>
<dbReference type="Proteomes" id="UP000077671">
    <property type="component" value="Unassembled WGS sequence"/>
</dbReference>
<accession>A0A8T8SA69</accession>
<sequence>MTSPATFVPIQIDVRQIGPANPFELKSNSSRDAILHVLTQIELGGTTTVYISTRKTQTLPLAILTKENPTLVLNLPLLKDDEVSITASDKVCLVVHATASADDIQVDASMEVPPRLLPAVLKIKLGDVVDYTVEMLKSDGTVVLPERRHDNVKVGEVDPEITSALIGCAMGGSVKAAVPDKTRDSFKFFLKEGEDLLMVLKPLRFHFQ</sequence>
<reference evidence="1" key="1">
    <citation type="submission" date="2016-04" db="EMBL/GenBank/DDBJ databases">
        <authorList>
            <person name="Nguyen H.D."/>
            <person name="Kesanakurti P."/>
            <person name="Cullis J."/>
            <person name="Levesque C.A."/>
            <person name="Hambleton S."/>
        </authorList>
    </citation>
    <scope>NUCLEOTIDE SEQUENCE</scope>
    <source>
        <strain evidence="1">DAOMC 238032</strain>
    </source>
</reference>
<gene>
    <name evidence="1" type="ORF">A4X03_0g9639</name>
</gene>
<proteinExistence type="predicted"/>
<organism evidence="1 2">
    <name type="scientific">Tilletia caries</name>
    <name type="common">wheat bunt fungus</name>
    <dbReference type="NCBI Taxonomy" id="13290"/>
    <lineage>
        <taxon>Eukaryota</taxon>
        <taxon>Fungi</taxon>
        <taxon>Dikarya</taxon>
        <taxon>Basidiomycota</taxon>
        <taxon>Ustilaginomycotina</taxon>
        <taxon>Exobasidiomycetes</taxon>
        <taxon>Tilletiales</taxon>
        <taxon>Tilletiaceae</taxon>
        <taxon>Tilletia</taxon>
    </lineage>
</organism>
<reference evidence="1" key="2">
    <citation type="journal article" date="2019" name="IMA Fungus">
        <title>Genome sequencing and comparison of five Tilletia species to identify candidate genes for the detection of regulated species infecting wheat.</title>
        <authorList>
            <person name="Nguyen H.D.T."/>
            <person name="Sultana T."/>
            <person name="Kesanakurti P."/>
            <person name="Hambleton S."/>
        </authorList>
    </citation>
    <scope>NUCLEOTIDE SEQUENCE</scope>
    <source>
        <strain evidence="1">DAOMC 238032</strain>
    </source>
</reference>